<name>A0A2C9UAW4_MANES</name>
<sequence>MPIAPLRETILECLSDARSHSLEVQQKALHTLASMTKVSPQNRSLLAQTDGAISYFIMLTNSSSPIIETLALAILFNLSLNPDLKQSLADMNTIFRLNSIILSPKSPHSNRLACSLICSLAMLDKNKAKFGVAGTIQVLVSGISGPRTPASHHLLSSLAELVQFHGNCTVAVRSGAVEVLIGIVESSDGEDLSGTSLAVLGLLARFEEGLNAIIRREQVVSCMVEVLKRRCMLSKEGAAEILVRIFDESEGCVKDALRLPEFSTVLADLSVRGSLKAREKAAQLMKKMTGASLDTSIDGNSMFLQWY</sequence>
<dbReference type="Pfam" id="PF25598">
    <property type="entry name" value="ARM_PUB"/>
    <property type="match status" value="1"/>
</dbReference>
<gene>
    <name evidence="3" type="ORF">MANES_16G119800v8</name>
</gene>
<comment type="caution">
    <text evidence="3">The sequence shown here is derived from an EMBL/GenBank/DDBJ whole genome shotgun (WGS) entry which is preliminary data.</text>
</comment>
<feature type="domain" description="U-box" evidence="2">
    <location>
        <begin position="11"/>
        <end position="293"/>
    </location>
</feature>
<evidence type="ECO:0000313" key="3">
    <source>
        <dbReference type="EMBL" id="OAY27360.1"/>
    </source>
</evidence>
<dbReference type="EMBL" id="CM004402">
    <property type="protein sequence ID" value="OAY27360.1"/>
    <property type="molecule type" value="Genomic_DNA"/>
</dbReference>
<dbReference type="Gramene" id="Manes.16G119800.1.v8.1">
    <property type="protein sequence ID" value="Manes.16G119800.1.v8.1.CDS.1"/>
    <property type="gene ID" value="Manes.16G119800.v8.1"/>
</dbReference>
<accession>A0A2C9UAW4</accession>
<dbReference type="GO" id="GO:0005737">
    <property type="term" value="C:cytoplasm"/>
    <property type="evidence" value="ECO:0000318"/>
    <property type="project" value="GO_Central"/>
</dbReference>
<protein>
    <recommendedName>
        <fullName evidence="2">U-box domain-containing protein</fullName>
    </recommendedName>
</protein>
<dbReference type="PANTHER" id="PTHR23315:SF254">
    <property type="entry name" value="KINESIN-ASSOCIATED PROTEIN"/>
    <property type="match status" value="1"/>
</dbReference>
<dbReference type="GO" id="GO:0005634">
    <property type="term" value="C:nucleus"/>
    <property type="evidence" value="ECO:0000318"/>
    <property type="project" value="GO_Central"/>
</dbReference>
<organism evidence="3 4">
    <name type="scientific">Manihot esculenta</name>
    <name type="common">Cassava</name>
    <name type="synonym">Jatropha manihot</name>
    <dbReference type="NCBI Taxonomy" id="3983"/>
    <lineage>
        <taxon>Eukaryota</taxon>
        <taxon>Viridiplantae</taxon>
        <taxon>Streptophyta</taxon>
        <taxon>Embryophyta</taxon>
        <taxon>Tracheophyta</taxon>
        <taxon>Spermatophyta</taxon>
        <taxon>Magnoliopsida</taxon>
        <taxon>eudicotyledons</taxon>
        <taxon>Gunneridae</taxon>
        <taxon>Pentapetalae</taxon>
        <taxon>rosids</taxon>
        <taxon>fabids</taxon>
        <taxon>Malpighiales</taxon>
        <taxon>Euphorbiaceae</taxon>
        <taxon>Crotonoideae</taxon>
        <taxon>Manihoteae</taxon>
        <taxon>Manihot</taxon>
    </lineage>
</organism>
<dbReference type="AlphaFoldDB" id="A0A2C9UAW4"/>
<dbReference type="OMA" id="LKRRCML"/>
<evidence type="ECO:0000256" key="1">
    <source>
        <dbReference type="ARBA" id="ARBA00022786"/>
    </source>
</evidence>
<dbReference type="Gene3D" id="1.25.10.10">
    <property type="entry name" value="Leucine-rich Repeat Variant"/>
    <property type="match status" value="2"/>
</dbReference>
<proteinExistence type="predicted"/>
<evidence type="ECO:0000313" key="4">
    <source>
        <dbReference type="Proteomes" id="UP000091857"/>
    </source>
</evidence>
<dbReference type="OrthoDB" id="7537227at2759"/>
<dbReference type="PANTHER" id="PTHR23315">
    <property type="entry name" value="U BOX DOMAIN-CONTAINING"/>
    <property type="match status" value="1"/>
</dbReference>
<dbReference type="SUPFAM" id="SSF48371">
    <property type="entry name" value="ARM repeat"/>
    <property type="match status" value="1"/>
</dbReference>
<dbReference type="InterPro" id="IPR016024">
    <property type="entry name" value="ARM-type_fold"/>
</dbReference>
<evidence type="ECO:0000259" key="2">
    <source>
        <dbReference type="Pfam" id="PF25598"/>
    </source>
</evidence>
<dbReference type="InterPro" id="IPR058678">
    <property type="entry name" value="ARM_PUB"/>
</dbReference>
<dbReference type="InterPro" id="IPR011989">
    <property type="entry name" value="ARM-like"/>
</dbReference>
<keyword evidence="1" id="KW-0833">Ubl conjugation pathway</keyword>
<dbReference type="STRING" id="3983.A0A2C9UAW4"/>
<keyword evidence="4" id="KW-1185">Reference proteome</keyword>
<reference evidence="4" key="1">
    <citation type="journal article" date="2016" name="Nat. Biotechnol.">
        <title>Sequencing wild and cultivated cassava and related species reveals extensive interspecific hybridization and genetic diversity.</title>
        <authorList>
            <person name="Bredeson J.V."/>
            <person name="Lyons J.B."/>
            <person name="Prochnik S.E."/>
            <person name="Wu G.A."/>
            <person name="Ha C.M."/>
            <person name="Edsinger-Gonzales E."/>
            <person name="Grimwood J."/>
            <person name="Schmutz J."/>
            <person name="Rabbi I.Y."/>
            <person name="Egesi C."/>
            <person name="Nauluvula P."/>
            <person name="Lebot V."/>
            <person name="Ndunguru J."/>
            <person name="Mkamilo G."/>
            <person name="Bart R.S."/>
            <person name="Setter T.L."/>
            <person name="Gleadow R.M."/>
            <person name="Kulakow P."/>
            <person name="Ferguson M.E."/>
            <person name="Rounsley S."/>
            <person name="Rokhsar D.S."/>
        </authorList>
    </citation>
    <scope>NUCLEOTIDE SEQUENCE [LARGE SCALE GENOMIC DNA]</scope>
    <source>
        <strain evidence="4">cv. AM560-2</strain>
    </source>
</reference>
<dbReference type="Proteomes" id="UP000091857">
    <property type="component" value="Chromosome 16"/>
</dbReference>